<dbReference type="GO" id="GO:0005634">
    <property type="term" value="C:nucleus"/>
    <property type="evidence" value="ECO:0007669"/>
    <property type="project" value="TreeGrafter"/>
</dbReference>
<sequence length="145" mass="15685">EAAAPAEPEPAVKTLDDYLQEKASKSLKVSLPEARTANSGTDNTQWKNTEVLEIVQVEDFINFGKESIAKTRKGKKETKVLITDIEVRYTEPAREPVPARRGGRGSDRPRGARGGNNASAPRRGAARGTPVNVDDTNLFPSLGSK</sequence>
<accession>A0A9P6K9R6</accession>
<feature type="non-terminal residue" evidence="2">
    <location>
        <position position="1"/>
    </location>
</feature>
<organism evidence="2 3">
    <name type="scientific">Lunasporangiospora selenospora</name>
    <dbReference type="NCBI Taxonomy" id="979761"/>
    <lineage>
        <taxon>Eukaryota</taxon>
        <taxon>Fungi</taxon>
        <taxon>Fungi incertae sedis</taxon>
        <taxon>Mucoromycota</taxon>
        <taxon>Mortierellomycotina</taxon>
        <taxon>Mortierellomycetes</taxon>
        <taxon>Mortierellales</taxon>
        <taxon>Mortierellaceae</taxon>
        <taxon>Lunasporangiospora</taxon>
    </lineage>
</organism>
<feature type="compositionally biased region" description="Basic and acidic residues" evidence="1">
    <location>
        <begin position="88"/>
        <end position="110"/>
    </location>
</feature>
<dbReference type="PANTHER" id="PTHR12299">
    <property type="entry name" value="HYALURONIC ACID-BINDING PROTEIN 4"/>
    <property type="match status" value="1"/>
</dbReference>
<comment type="caution">
    <text evidence="2">The sequence shown here is derived from an EMBL/GenBank/DDBJ whole genome shotgun (WGS) entry which is preliminary data.</text>
</comment>
<dbReference type="GO" id="GO:0005737">
    <property type="term" value="C:cytoplasm"/>
    <property type="evidence" value="ECO:0007669"/>
    <property type="project" value="TreeGrafter"/>
</dbReference>
<feature type="region of interest" description="Disordered" evidence="1">
    <location>
        <begin position="88"/>
        <end position="145"/>
    </location>
</feature>
<gene>
    <name evidence="2" type="ORF">BGW38_007334</name>
</gene>
<dbReference type="OrthoDB" id="5390558at2759"/>
<dbReference type="Proteomes" id="UP000780801">
    <property type="component" value="Unassembled WGS sequence"/>
</dbReference>
<dbReference type="PANTHER" id="PTHR12299:SF17">
    <property type="entry name" value="AT19571P-RELATED"/>
    <property type="match status" value="1"/>
</dbReference>
<evidence type="ECO:0000256" key="1">
    <source>
        <dbReference type="SAM" id="MobiDB-lite"/>
    </source>
</evidence>
<protein>
    <recommendedName>
        <fullName evidence="4">Hyaluronan/mRNA-binding protein domain-containing protein</fullName>
    </recommendedName>
</protein>
<dbReference type="EMBL" id="JAABOA010004820">
    <property type="protein sequence ID" value="KAF9577449.1"/>
    <property type="molecule type" value="Genomic_DNA"/>
</dbReference>
<dbReference type="InterPro" id="IPR039764">
    <property type="entry name" value="HABP4/SERBP1-like"/>
</dbReference>
<dbReference type="AlphaFoldDB" id="A0A9P6K9R6"/>
<evidence type="ECO:0000313" key="3">
    <source>
        <dbReference type="Proteomes" id="UP000780801"/>
    </source>
</evidence>
<name>A0A9P6K9R6_9FUNG</name>
<evidence type="ECO:0000313" key="2">
    <source>
        <dbReference type="EMBL" id="KAF9577449.1"/>
    </source>
</evidence>
<keyword evidence="3" id="KW-1185">Reference proteome</keyword>
<dbReference type="GO" id="GO:0003723">
    <property type="term" value="F:RNA binding"/>
    <property type="evidence" value="ECO:0007669"/>
    <property type="project" value="InterPro"/>
</dbReference>
<reference evidence="2" key="1">
    <citation type="journal article" date="2020" name="Fungal Divers.">
        <title>Resolving the Mortierellaceae phylogeny through synthesis of multi-gene phylogenetics and phylogenomics.</title>
        <authorList>
            <person name="Vandepol N."/>
            <person name="Liber J."/>
            <person name="Desiro A."/>
            <person name="Na H."/>
            <person name="Kennedy M."/>
            <person name="Barry K."/>
            <person name="Grigoriev I.V."/>
            <person name="Miller A.N."/>
            <person name="O'Donnell K."/>
            <person name="Stajich J.E."/>
            <person name="Bonito G."/>
        </authorList>
    </citation>
    <scope>NUCLEOTIDE SEQUENCE</scope>
    <source>
        <strain evidence="2">KOD1015</strain>
    </source>
</reference>
<evidence type="ECO:0008006" key="4">
    <source>
        <dbReference type="Google" id="ProtNLM"/>
    </source>
</evidence>
<feature type="compositionally biased region" description="Polar residues" evidence="1">
    <location>
        <begin position="134"/>
        <end position="145"/>
    </location>
</feature>
<proteinExistence type="predicted"/>